<evidence type="ECO:0000256" key="3">
    <source>
        <dbReference type="ARBA" id="ARBA00023002"/>
    </source>
</evidence>
<dbReference type="Proteomes" id="UP001174909">
    <property type="component" value="Unassembled WGS sequence"/>
</dbReference>
<evidence type="ECO:0000256" key="1">
    <source>
        <dbReference type="ARBA" id="ARBA00001966"/>
    </source>
</evidence>
<keyword evidence="8" id="KW-1185">Reference proteome</keyword>
<evidence type="ECO:0000313" key="8">
    <source>
        <dbReference type="Proteomes" id="UP001174909"/>
    </source>
</evidence>
<keyword evidence="4" id="KW-0408">Iron</keyword>
<comment type="caution">
    <text evidence="7">The sequence shown here is derived from an EMBL/GenBank/DDBJ whole genome shotgun (WGS) entry which is preliminary data.</text>
</comment>
<dbReference type="Pfam" id="PF01507">
    <property type="entry name" value="PAPS_reduct"/>
    <property type="match status" value="1"/>
</dbReference>
<sequence>MYTGRIGYPLNELTNQDLINEELCYEVRLLEEPQEILFNLIKRFKERAAIVTSGQLSGMILLHMAYENKLPFRACTIDTLRLFPETYEFFDHIEAHYNIRIERITPEPEAVDRMVANHGEFLFFDSKQKQEYCCNIRKVEPMQRLLDTLDVWFSGLRRDQSSNRQSTPKAEIIEHKGRSILKVNPLADWPEARIWEYIHKHDIPVNPLMEPQKYGQYYESLGCVICTTPILPGEPKRAGRWRWQNAPSSDEENKKECGIHYAI</sequence>
<dbReference type="GO" id="GO:0019379">
    <property type="term" value="P:sulfate assimilation, phosphoadenylyl sulfate reduction by phosphoadenylyl-sulfate reductase (thioredoxin)"/>
    <property type="evidence" value="ECO:0007669"/>
    <property type="project" value="InterPro"/>
</dbReference>
<dbReference type="NCBIfam" id="NF002537">
    <property type="entry name" value="PRK02090.1"/>
    <property type="match status" value="1"/>
</dbReference>
<proteinExistence type="inferred from homology"/>
<protein>
    <submittedName>
        <fullName evidence="7">Phosphoadenosine phosphosulfate reductase</fullName>
    </submittedName>
</protein>
<keyword evidence="5" id="KW-0411">Iron-sulfur</keyword>
<dbReference type="InterPro" id="IPR002500">
    <property type="entry name" value="PAPS_reduct_dom"/>
</dbReference>
<dbReference type="PANTHER" id="PTHR46482:SF9">
    <property type="entry name" value="5'-ADENYLYLSULFATE REDUCTASE 1, CHLOROPLASTIC"/>
    <property type="match status" value="1"/>
</dbReference>
<dbReference type="HAMAP" id="MF_00063">
    <property type="entry name" value="CysH"/>
    <property type="match status" value="1"/>
</dbReference>
<reference evidence="7" key="1">
    <citation type="submission" date="2023-03" db="EMBL/GenBank/DDBJ databases">
        <authorList>
            <person name="Steffen K."/>
            <person name="Cardenas P."/>
        </authorList>
    </citation>
    <scope>NUCLEOTIDE SEQUENCE</scope>
</reference>
<name>A0AA35WR01_GEOBA</name>
<evidence type="ECO:0000256" key="5">
    <source>
        <dbReference type="ARBA" id="ARBA00023014"/>
    </source>
</evidence>
<dbReference type="PANTHER" id="PTHR46482">
    <property type="entry name" value="5'-ADENYLYLSULFATE REDUCTASE 3, CHLOROPLASTIC"/>
    <property type="match status" value="1"/>
</dbReference>
<evidence type="ECO:0000256" key="2">
    <source>
        <dbReference type="ARBA" id="ARBA00022723"/>
    </source>
</evidence>
<evidence type="ECO:0000313" key="7">
    <source>
        <dbReference type="EMBL" id="CAI8030623.1"/>
    </source>
</evidence>
<dbReference type="GO" id="GO:0004604">
    <property type="term" value="F:phosphoadenylyl-sulfate reductase (thioredoxin) activity"/>
    <property type="evidence" value="ECO:0007669"/>
    <property type="project" value="InterPro"/>
</dbReference>
<evidence type="ECO:0000256" key="4">
    <source>
        <dbReference type="ARBA" id="ARBA00023004"/>
    </source>
</evidence>
<dbReference type="Gene3D" id="3.40.50.620">
    <property type="entry name" value="HUPs"/>
    <property type="match status" value="1"/>
</dbReference>
<comment type="cofactor">
    <cofactor evidence="1">
        <name>[4Fe-4S] cluster</name>
        <dbReference type="ChEBI" id="CHEBI:49883"/>
    </cofactor>
</comment>
<organism evidence="7 8">
    <name type="scientific">Geodia barretti</name>
    <name type="common">Barrett's horny sponge</name>
    <dbReference type="NCBI Taxonomy" id="519541"/>
    <lineage>
        <taxon>Eukaryota</taxon>
        <taxon>Metazoa</taxon>
        <taxon>Porifera</taxon>
        <taxon>Demospongiae</taxon>
        <taxon>Heteroscleromorpha</taxon>
        <taxon>Tetractinellida</taxon>
        <taxon>Astrophorina</taxon>
        <taxon>Geodiidae</taxon>
        <taxon>Geodia</taxon>
    </lineage>
</organism>
<evidence type="ECO:0000259" key="6">
    <source>
        <dbReference type="Pfam" id="PF01507"/>
    </source>
</evidence>
<dbReference type="CDD" id="cd23945">
    <property type="entry name" value="PAPS_reductase"/>
    <property type="match status" value="1"/>
</dbReference>
<dbReference type="GO" id="GO:0046872">
    <property type="term" value="F:metal ion binding"/>
    <property type="evidence" value="ECO:0007669"/>
    <property type="project" value="UniProtKB-KW"/>
</dbReference>
<dbReference type="AlphaFoldDB" id="A0AA35WR01"/>
<dbReference type="PIRSF" id="PIRSF000857">
    <property type="entry name" value="PAPS_reductase"/>
    <property type="match status" value="1"/>
</dbReference>
<dbReference type="InterPro" id="IPR014729">
    <property type="entry name" value="Rossmann-like_a/b/a_fold"/>
</dbReference>
<gene>
    <name evidence="7" type="ORF">GBAR_LOCUS17353</name>
</gene>
<feature type="domain" description="Phosphoadenosine phosphosulphate reductase" evidence="6">
    <location>
        <begin position="49"/>
        <end position="229"/>
    </location>
</feature>
<accession>A0AA35WR01</accession>
<keyword evidence="2" id="KW-0479">Metal-binding</keyword>
<dbReference type="SUPFAM" id="SSF52402">
    <property type="entry name" value="Adenine nucleotide alpha hydrolases-like"/>
    <property type="match status" value="1"/>
</dbReference>
<dbReference type="EMBL" id="CASHTH010002487">
    <property type="protein sequence ID" value="CAI8030623.1"/>
    <property type="molecule type" value="Genomic_DNA"/>
</dbReference>
<dbReference type="GO" id="GO:0051536">
    <property type="term" value="F:iron-sulfur cluster binding"/>
    <property type="evidence" value="ECO:0007669"/>
    <property type="project" value="UniProtKB-KW"/>
</dbReference>
<keyword evidence="3" id="KW-0560">Oxidoreductase</keyword>
<dbReference type="InterPro" id="IPR004511">
    <property type="entry name" value="PAPS/APS_Rdtase"/>
</dbReference>